<feature type="transmembrane region" description="Helical" evidence="6">
    <location>
        <begin position="355"/>
        <end position="374"/>
    </location>
</feature>
<evidence type="ECO:0000313" key="11">
    <source>
        <dbReference type="Proteomes" id="UP000663829"/>
    </source>
</evidence>
<evidence type="ECO:0000313" key="10">
    <source>
        <dbReference type="EMBL" id="CAF3746362.1"/>
    </source>
</evidence>
<feature type="transmembrane region" description="Helical" evidence="6">
    <location>
        <begin position="421"/>
        <end position="442"/>
    </location>
</feature>
<dbReference type="EMBL" id="CAJNOK010004790">
    <property type="protein sequence ID" value="CAF0949866.1"/>
    <property type="molecule type" value="Genomic_DNA"/>
</dbReference>
<evidence type="ECO:0000256" key="1">
    <source>
        <dbReference type="ARBA" id="ARBA00004651"/>
    </source>
</evidence>
<dbReference type="Proteomes" id="UP000682733">
    <property type="component" value="Unassembled WGS sequence"/>
</dbReference>
<evidence type="ECO:0000256" key="2">
    <source>
        <dbReference type="ARBA" id="ARBA00022475"/>
    </source>
</evidence>
<evidence type="ECO:0000256" key="5">
    <source>
        <dbReference type="ARBA" id="ARBA00023136"/>
    </source>
</evidence>
<keyword evidence="2" id="KW-1003">Cell membrane</keyword>
<comment type="caution">
    <text evidence="8">The sequence shown here is derived from an EMBL/GenBank/DDBJ whole genome shotgun (WGS) entry which is preliminary data.</text>
</comment>
<feature type="transmembrane region" description="Helical" evidence="6">
    <location>
        <begin position="187"/>
        <end position="209"/>
    </location>
</feature>
<dbReference type="EMBL" id="CAJOBC010002693">
    <property type="protein sequence ID" value="CAF3746362.1"/>
    <property type="molecule type" value="Genomic_DNA"/>
</dbReference>
<dbReference type="InterPro" id="IPR036259">
    <property type="entry name" value="MFS_trans_sf"/>
</dbReference>
<feature type="transmembrane region" description="Helical" evidence="6">
    <location>
        <begin position="98"/>
        <end position="117"/>
    </location>
</feature>
<keyword evidence="3 6" id="KW-0812">Transmembrane</keyword>
<keyword evidence="11" id="KW-1185">Reference proteome</keyword>
<keyword evidence="5 6" id="KW-0472">Membrane</keyword>
<dbReference type="SUPFAM" id="SSF103473">
    <property type="entry name" value="MFS general substrate transporter"/>
    <property type="match status" value="1"/>
</dbReference>
<protein>
    <submittedName>
        <fullName evidence="8">Uncharacterized protein</fullName>
    </submittedName>
</protein>
<dbReference type="Proteomes" id="UP000677228">
    <property type="component" value="Unassembled WGS sequence"/>
</dbReference>
<dbReference type="Proteomes" id="UP000681722">
    <property type="component" value="Unassembled WGS sequence"/>
</dbReference>
<dbReference type="PANTHER" id="PTHR23513">
    <property type="entry name" value="INTEGRAL MEMBRANE EFFLUX PROTEIN-RELATED"/>
    <property type="match status" value="1"/>
</dbReference>
<dbReference type="Proteomes" id="UP000663829">
    <property type="component" value="Unassembled WGS sequence"/>
</dbReference>
<evidence type="ECO:0000256" key="4">
    <source>
        <dbReference type="ARBA" id="ARBA00022989"/>
    </source>
</evidence>
<feature type="transmembrane region" description="Helical" evidence="6">
    <location>
        <begin position="23"/>
        <end position="49"/>
    </location>
</feature>
<feature type="transmembrane region" description="Helical" evidence="6">
    <location>
        <begin position="381"/>
        <end position="409"/>
    </location>
</feature>
<feature type="transmembrane region" description="Helical" evidence="6">
    <location>
        <begin position="148"/>
        <end position="166"/>
    </location>
</feature>
<reference evidence="8" key="1">
    <citation type="submission" date="2021-02" db="EMBL/GenBank/DDBJ databases">
        <authorList>
            <person name="Nowell W R."/>
        </authorList>
    </citation>
    <scope>NUCLEOTIDE SEQUENCE</scope>
</reference>
<evidence type="ECO:0000256" key="6">
    <source>
        <dbReference type="SAM" id="Phobius"/>
    </source>
</evidence>
<proteinExistence type="predicted"/>
<comment type="subcellular location">
    <subcellularLocation>
        <location evidence="1">Cell membrane</location>
        <topology evidence="1">Multi-pass membrane protein</topology>
    </subcellularLocation>
</comment>
<evidence type="ECO:0000313" key="7">
    <source>
        <dbReference type="EMBL" id="CAF0949866.1"/>
    </source>
</evidence>
<dbReference type="PANTHER" id="PTHR23513:SF6">
    <property type="entry name" value="MAJOR FACILITATOR SUPERFAMILY ASSOCIATED DOMAIN-CONTAINING PROTEIN"/>
    <property type="match status" value="1"/>
</dbReference>
<dbReference type="Pfam" id="PF07690">
    <property type="entry name" value="MFS_1"/>
    <property type="match status" value="1"/>
</dbReference>
<gene>
    <name evidence="8" type="ORF">GPM918_LOCUS12360</name>
    <name evidence="7" type="ORF">OVA965_LOCUS12095</name>
    <name evidence="10" type="ORF">SRO942_LOCUS12361</name>
    <name evidence="9" type="ORF">TMI583_LOCUS12099</name>
</gene>
<name>A0A814EY58_9BILA</name>
<keyword evidence="4 6" id="KW-1133">Transmembrane helix</keyword>
<feature type="transmembrane region" description="Helical" evidence="6">
    <location>
        <begin position="326"/>
        <end position="349"/>
    </location>
</feature>
<sequence length="540" mass="60198">MAAEKVGLTKTWALFSAQEKRNILIYIFGIMLYKFGLEAFNGAIITLATNRYDQDAYNSGTPSRTFERVGLLSGLNQAFQCVGSILIAPLIKRWPTRTVLSASIFVFAIFTAVLMIVDAATGGSIKPTNFKPMHKDDFSYYGKYKTDGIIPIYCITGIAYGMVELIRRVIPRDIVGGDVQKLQRMDALVHIFYEVSGTTGAFATALGLIPRFGNNYAFIITPIFFTASGIIWLFVSSFGFNKNNQADKIDPDEDKSKTNYWKSVINRFLLFGQSVYVGAKIVFTNRKFVWLWSGYSLALYAHRYLENGIAPQVARRYLGNSEWSQIIVGGSNLGELLGAFFVFMFTNTIKTPMPWLRIDALMLLIVWYIPYYYPPSGDVKYAWFIAATFIPISFGWAAGDVSLVAYIQSSLTRIETQTNDVSALGAVMAFLYSSYITIYAIANPLLGKYIDSVYNSSGTVRPALVNTAAIQLTIILTVVFASTFIPKGAIAFNPVLLDEEDLTNPADTQNPDFMFDKSLDPGKAEQGVQKEKSFQLITYF</sequence>
<dbReference type="EMBL" id="CAJOBA010004795">
    <property type="protein sequence ID" value="CAF3724176.1"/>
    <property type="molecule type" value="Genomic_DNA"/>
</dbReference>
<dbReference type="EMBL" id="CAJNOQ010002693">
    <property type="protein sequence ID" value="CAF0973452.1"/>
    <property type="molecule type" value="Genomic_DNA"/>
</dbReference>
<feature type="transmembrane region" description="Helical" evidence="6">
    <location>
        <begin position="69"/>
        <end position="91"/>
    </location>
</feature>
<evidence type="ECO:0000313" key="8">
    <source>
        <dbReference type="EMBL" id="CAF0973452.1"/>
    </source>
</evidence>
<dbReference type="InterPro" id="IPR011701">
    <property type="entry name" value="MFS"/>
</dbReference>
<feature type="transmembrane region" description="Helical" evidence="6">
    <location>
        <begin position="215"/>
        <end position="235"/>
    </location>
</feature>
<accession>A0A814EY58</accession>
<dbReference type="GO" id="GO:0022857">
    <property type="term" value="F:transmembrane transporter activity"/>
    <property type="evidence" value="ECO:0007669"/>
    <property type="project" value="InterPro"/>
</dbReference>
<dbReference type="OrthoDB" id="5344169at2759"/>
<feature type="transmembrane region" description="Helical" evidence="6">
    <location>
        <begin position="289"/>
        <end position="305"/>
    </location>
</feature>
<organism evidence="8 11">
    <name type="scientific">Didymodactylos carnosus</name>
    <dbReference type="NCBI Taxonomy" id="1234261"/>
    <lineage>
        <taxon>Eukaryota</taxon>
        <taxon>Metazoa</taxon>
        <taxon>Spiralia</taxon>
        <taxon>Gnathifera</taxon>
        <taxon>Rotifera</taxon>
        <taxon>Eurotatoria</taxon>
        <taxon>Bdelloidea</taxon>
        <taxon>Philodinida</taxon>
        <taxon>Philodinidae</taxon>
        <taxon>Didymodactylos</taxon>
    </lineage>
</organism>
<evidence type="ECO:0000256" key="3">
    <source>
        <dbReference type="ARBA" id="ARBA00022692"/>
    </source>
</evidence>
<dbReference type="GO" id="GO:0005886">
    <property type="term" value="C:plasma membrane"/>
    <property type="evidence" value="ECO:0007669"/>
    <property type="project" value="UniProtKB-SubCell"/>
</dbReference>
<feature type="transmembrane region" description="Helical" evidence="6">
    <location>
        <begin position="463"/>
        <end position="485"/>
    </location>
</feature>
<evidence type="ECO:0000313" key="9">
    <source>
        <dbReference type="EMBL" id="CAF3724176.1"/>
    </source>
</evidence>
<dbReference type="AlphaFoldDB" id="A0A814EY58"/>
<dbReference type="Gene3D" id="1.20.1250.20">
    <property type="entry name" value="MFS general substrate transporter like domains"/>
    <property type="match status" value="1"/>
</dbReference>